<dbReference type="Pfam" id="PF12104">
    <property type="entry name" value="Tcell_CD4_C"/>
    <property type="match status" value="1"/>
</dbReference>
<dbReference type="GeneTree" id="ENSGT00510000054197"/>
<sequence length="359" mass="39580">MFVSQVLIAKTDAVCGIFMKHVHTTSYCVKNVRLFSLNRNDNLCLLFLDPTFRMKEFVWLGFVLGALSAAGNVIRTSAGRRVTLGCGIDTFESSLEWNHGKEMIYKVSGKSGMNHNGPAAIRERSRVRQNNLEISGVKREDAGRFTCVADEIPKYHTLLVVSVSASPPEELPPGSNVTLHCEVKGLNPGSTVQWTGPDGRPHAVSETVHLQRVAPSDAGTWVCAFSYDGQTYSENLDIKVRDPARKVITSPPPRIVDQQTTCPSCDLKPHSGVGRLGWWLWVAVGGGCLVVLLLVVLVIVLCKRSRRRKRKLQKLKNGRQSLTPKKYCQCNCPTAAASPRRGRQKAKPSAPPLQPLLME</sequence>
<protein>
    <recommendedName>
        <fullName evidence="3">Ig-like domain-containing protein</fullName>
    </recommendedName>
</protein>
<dbReference type="SUPFAM" id="SSF48726">
    <property type="entry name" value="Immunoglobulin"/>
    <property type="match status" value="2"/>
</dbReference>
<feature type="compositionally biased region" description="Pro residues" evidence="1">
    <location>
        <begin position="349"/>
        <end position="359"/>
    </location>
</feature>
<evidence type="ECO:0000256" key="2">
    <source>
        <dbReference type="SAM" id="Phobius"/>
    </source>
</evidence>
<keyword evidence="2" id="KW-0812">Transmembrane</keyword>
<keyword evidence="2" id="KW-0472">Membrane</keyword>
<dbReference type="AlphaFoldDB" id="A0A8D3AEB1"/>
<evidence type="ECO:0000259" key="3">
    <source>
        <dbReference type="PROSITE" id="PS50835"/>
    </source>
</evidence>
<dbReference type="SMART" id="SM00409">
    <property type="entry name" value="IG"/>
    <property type="match status" value="2"/>
</dbReference>
<dbReference type="PANTHER" id="PTHR11422">
    <property type="entry name" value="T-CELL SURFACE GLYCOPROTEIN CD4"/>
    <property type="match status" value="1"/>
</dbReference>
<dbReference type="Pfam" id="PF13927">
    <property type="entry name" value="Ig_3"/>
    <property type="match status" value="1"/>
</dbReference>
<dbReference type="Gene3D" id="1.20.5.900">
    <property type="entry name" value="transmembrane domain of human cd4"/>
    <property type="match status" value="1"/>
</dbReference>
<reference evidence="4" key="1">
    <citation type="submission" date="2023-05" db="EMBL/GenBank/DDBJ databases">
        <title>High-quality long-read genome of Scophthalmus maximus.</title>
        <authorList>
            <person name="Lien S."/>
            <person name="Martinez P."/>
        </authorList>
    </citation>
    <scope>NUCLEOTIDE SEQUENCE [LARGE SCALE GENOMIC DNA]</scope>
</reference>
<dbReference type="InterPro" id="IPR003599">
    <property type="entry name" value="Ig_sub"/>
</dbReference>
<reference evidence="4" key="2">
    <citation type="submission" date="2025-08" db="UniProtKB">
        <authorList>
            <consortium name="Ensembl"/>
        </authorList>
    </citation>
    <scope>IDENTIFICATION</scope>
</reference>
<gene>
    <name evidence="4" type="primary">cd4-2.2</name>
</gene>
<dbReference type="PROSITE" id="PS50835">
    <property type="entry name" value="IG_LIKE"/>
    <property type="match status" value="2"/>
</dbReference>
<dbReference type="InterPro" id="IPR013783">
    <property type="entry name" value="Ig-like_fold"/>
</dbReference>
<dbReference type="Proteomes" id="UP000694558">
    <property type="component" value="Chromosome 1"/>
</dbReference>
<dbReference type="SMART" id="SM00408">
    <property type="entry name" value="IGc2"/>
    <property type="match status" value="2"/>
</dbReference>
<keyword evidence="2" id="KW-1133">Transmembrane helix</keyword>
<dbReference type="Ensembl" id="ENSSMAT00000017116.2">
    <property type="protein sequence ID" value="ENSSMAP00000016907.2"/>
    <property type="gene ID" value="ENSSMAG00000010380.2"/>
</dbReference>
<feature type="domain" description="Ig-like" evidence="3">
    <location>
        <begin position="50"/>
        <end position="149"/>
    </location>
</feature>
<dbReference type="InterPro" id="IPR021963">
    <property type="entry name" value="Tcell_CD4_Cterm"/>
</dbReference>
<feature type="domain" description="Ig-like" evidence="3">
    <location>
        <begin position="153"/>
        <end position="239"/>
    </location>
</feature>
<dbReference type="InterPro" id="IPR036179">
    <property type="entry name" value="Ig-like_dom_sf"/>
</dbReference>
<dbReference type="InterPro" id="IPR003598">
    <property type="entry name" value="Ig_sub2"/>
</dbReference>
<evidence type="ECO:0000313" key="4">
    <source>
        <dbReference type="Ensembl" id="ENSSMAP00000016907.2"/>
    </source>
</evidence>
<accession>A0A8D3AEB1</accession>
<evidence type="ECO:0000256" key="1">
    <source>
        <dbReference type="SAM" id="MobiDB-lite"/>
    </source>
</evidence>
<evidence type="ECO:0000313" key="5">
    <source>
        <dbReference type="Proteomes" id="UP000694558"/>
    </source>
</evidence>
<feature type="region of interest" description="Disordered" evidence="1">
    <location>
        <begin position="335"/>
        <end position="359"/>
    </location>
</feature>
<organism evidence="4 5">
    <name type="scientific">Scophthalmus maximus</name>
    <name type="common">Turbot</name>
    <name type="synonym">Psetta maxima</name>
    <dbReference type="NCBI Taxonomy" id="52904"/>
    <lineage>
        <taxon>Eukaryota</taxon>
        <taxon>Metazoa</taxon>
        <taxon>Chordata</taxon>
        <taxon>Craniata</taxon>
        <taxon>Vertebrata</taxon>
        <taxon>Euteleostomi</taxon>
        <taxon>Actinopterygii</taxon>
        <taxon>Neopterygii</taxon>
        <taxon>Teleostei</taxon>
        <taxon>Neoteleostei</taxon>
        <taxon>Acanthomorphata</taxon>
        <taxon>Carangaria</taxon>
        <taxon>Pleuronectiformes</taxon>
        <taxon>Pleuronectoidei</taxon>
        <taxon>Scophthalmidae</taxon>
        <taxon>Scophthalmus</taxon>
    </lineage>
</organism>
<dbReference type="InterPro" id="IPR007110">
    <property type="entry name" value="Ig-like_dom"/>
</dbReference>
<dbReference type="Gene3D" id="2.60.40.10">
    <property type="entry name" value="Immunoglobulins"/>
    <property type="match status" value="2"/>
</dbReference>
<name>A0A8D3AEB1_SCOMX</name>
<feature type="transmembrane region" description="Helical" evidence="2">
    <location>
        <begin position="278"/>
        <end position="302"/>
    </location>
</feature>
<proteinExistence type="predicted"/>
<dbReference type="PANTHER" id="PTHR11422:SF6">
    <property type="entry name" value="HEMICENTIN-1 ISOFORM X1"/>
    <property type="match status" value="1"/>
</dbReference>